<feature type="compositionally biased region" description="Basic residues" evidence="1">
    <location>
        <begin position="398"/>
        <end position="416"/>
    </location>
</feature>
<organism evidence="2 3">
    <name type="scientific">Tuber melanosporum (strain Mel28)</name>
    <name type="common">Perigord black truffle</name>
    <dbReference type="NCBI Taxonomy" id="656061"/>
    <lineage>
        <taxon>Eukaryota</taxon>
        <taxon>Fungi</taxon>
        <taxon>Dikarya</taxon>
        <taxon>Ascomycota</taxon>
        <taxon>Pezizomycotina</taxon>
        <taxon>Pezizomycetes</taxon>
        <taxon>Pezizales</taxon>
        <taxon>Tuberaceae</taxon>
        <taxon>Tuber</taxon>
    </lineage>
</organism>
<dbReference type="KEGG" id="tml:GSTUM_00005768001"/>
<keyword evidence="3" id="KW-1185">Reference proteome</keyword>
<dbReference type="Proteomes" id="UP000006911">
    <property type="component" value="Unassembled WGS sequence"/>
</dbReference>
<feature type="region of interest" description="Disordered" evidence="1">
    <location>
        <begin position="359"/>
        <end position="588"/>
    </location>
</feature>
<evidence type="ECO:0000313" key="3">
    <source>
        <dbReference type="Proteomes" id="UP000006911"/>
    </source>
</evidence>
<feature type="compositionally biased region" description="Acidic residues" evidence="1">
    <location>
        <begin position="470"/>
        <end position="509"/>
    </location>
</feature>
<evidence type="ECO:0000256" key="1">
    <source>
        <dbReference type="SAM" id="MobiDB-lite"/>
    </source>
</evidence>
<protein>
    <submittedName>
        <fullName evidence="2">(Perigord truffle) hypothetical protein</fullName>
    </submittedName>
</protein>
<dbReference type="InParanoid" id="D5GC16"/>
<proteinExistence type="predicted"/>
<feature type="compositionally biased region" description="Basic and acidic residues" evidence="1">
    <location>
        <begin position="523"/>
        <end position="555"/>
    </location>
</feature>
<name>D5GC16_TUBMM</name>
<dbReference type="EMBL" id="FN430098">
    <property type="protein sequence ID" value="CAZ82059.1"/>
    <property type="molecule type" value="Genomic_DNA"/>
</dbReference>
<gene>
    <name evidence="2" type="ORF">GSTUM_00005768001</name>
</gene>
<sequence>MSFAAAFNFIFKPLIDFPSNITASINYAQGICTAGDSHSTNAAEDYLSGSEKSTSGSEDEDEYYGSYQQTKHFAPPLATSPFPSATAKSVDHVCLAKDLESTDPACLTNSDTKPAPGFFQFPYQKTHFALPFVSDLQSKLFTVSGIGAFSGLERSNTAEAQLLRESLLDSAEKPAFSGATSSPVLPYSIKPSYSSYSANAAVPASPRSQLASTFRPKFCRSKLSVPGTRNPRNPSTTSATPVKGPFDNFVHLPPPLPSDPLYTTLPRSLSHQRSAPKATYSPALEVEMAEAISTSSPKPTATTPKNIPWNRVYEIHASQLRGHLRFLKLLAANKGHSQPLTQCISRAETLLKDAATAAAASGISTAGPVPAKPEKRRRSVRFEDEVVAKEAKPDKKNKTAHKSIQRPKMRHAKPSKARVASLLSTLGKRSRVKPSDSDDSSAGGVLDGEKVIRKKMRKEYFTPGMVLEFESSDDEDDGEFVPPGDEEEEDSEDDCDSDESGDAEKEDDTSPSPEVDRKRTKARGVDGKDKDVNRKNVAKEGVEDTTAAKDVPESNKKRKIVVLNAPGQTVPLTQEAGEAGRGKRIRPS</sequence>
<feature type="compositionally biased region" description="Polar residues" evidence="1">
    <location>
        <begin position="230"/>
        <end position="240"/>
    </location>
</feature>
<dbReference type="HOGENOM" id="CLU_463958_0_0_1"/>
<accession>D5GC16</accession>
<reference evidence="2 3" key="1">
    <citation type="journal article" date="2010" name="Nature">
        <title>Perigord black truffle genome uncovers evolutionary origins and mechanisms of symbiosis.</title>
        <authorList>
            <person name="Martin F."/>
            <person name="Kohler A."/>
            <person name="Murat C."/>
            <person name="Balestrini R."/>
            <person name="Coutinho P.M."/>
            <person name="Jaillon O."/>
            <person name="Montanini B."/>
            <person name="Morin E."/>
            <person name="Noel B."/>
            <person name="Percudani R."/>
            <person name="Porcel B."/>
            <person name="Rubini A."/>
            <person name="Amicucci A."/>
            <person name="Amselem J."/>
            <person name="Anthouard V."/>
            <person name="Arcioni S."/>
            <person name="Artiguenave F."/>
            <person name="Aury J.M."/>
            <person name="Ballario P."/>
            <person name="Bolchi A."/>
            <person name="Brenna A."/>
            <person name="Brun A."/>
            <person name="Buee M."/>
            <person name="Cantarel B."/>
            <person name="Chevalier G."/>
            <person name="Couloux A."/>
            <person name="Da Silva C."/>
            <person name="Denoeud F."/>
            <person name="Duplessis S."/>
            <person name="Ghignone S."/>
            <person name="Hilselberger B."/>
            <person name="Iotti M."/>
            <person name="Marcais B."/>
            <person name="Mello A."/>
            <person name="Miranda M."/>
            <person name="Pacioni G."/>
            <person name="Quesneville H."/>
            <person name="Riccioni C."/>
            <person name="Ruotolo R."/>
            <person name="Splivallo R."/>
            <person name="Stocchi V."/>
            <person name="Tisserant E."/>
            <person name="Viscomi A.R."/>
            <person name="Zambonelli A."/>
            <person name="Zampieri E."/>
            <person name="Henrissat B."/>
            <person name="Lebrun M.H."/>
            <person name="Paolocci F."/>
            <person name="Bonfante P."/>
            <person name="Ottonello S."/>
            <person name="Wincker P."/>
        </authorList>
    </citation>
    <scope>NUCLEOTIDE SEQUENCE [LARGE SCALE GENOMIC DNA]</scope>
    <source>
        <strain evidence="2 3">Mel28</strain>
    </source>
</reference>
<feature type="compositionally biased region" description="Basic and acidic residues" evidence="1">
    <location>
        <begin position="380"/>
        <end position="397"/>
    </location>
</feature>
<dbReference type="RefSeq" id="XP_002837868.1">
    <property type="nucleotide sequence ID" value="XM_002837822.1"/>
</dbReference>
<evidence type="ECO:0000313" key="2">
    <source>
        <dbReference type="EMBL" id="CAZ82059.1"/>
    </source>
</evidence>
<dbReference type="AlphaFoldDB" id="D5GC16"/>
<feature type="region of interest" description="Disordered" evidence="1">
    <location>
        <begin position="43"/>
        <end position="65"/>
    </location>
</feature>
<dbReference type="GeneID" id="9181328"/>
<feature type="region of interest" description="Disordered" evidence="1">
    <location>
        <begin position="221"/>
        <end position="245"/>
    </location>
</feature>